<name>A0AAD7EWE6_9AGAR</name>
<evidence type="ECO:0000313" key="2">
    <source>
        <dbReference type="EMBL" id="KAJ7351975.1"/>
    </source>
</evidence>
<sequence>MYSSRRTPRHGPHILDAVAPPAPSWSAASSTYASSIRACGAEHGKHAAYRASTAGSFVSAQNRIAGQYRTRTETAGLAKPLAATPPPLLPTVDTRTIFSQPQATSDGFGDFPVPMYNPAYLDPPPCRCHVKMKERKETAGLYPPTQDGMVRKDLWRPIDSPIVIRDEARASSFASVSLIIDSYLPPAHPATPTADTRAILSAHVTFDYLLHRRLSSTARHRLRMFLSPPEECGWACGGGAGHGNNQSNARRAGFADAGLSVGLWGCCRSSACDGKAWTPPALFSGHSLSTSSWSFPVVEHTRFDTRRHTSVTAPTSRNAGALSSSVPSVDGKPPRVTAPHCVVQSIPDHAPLSPPLSPSWSSLTPAAIPPSLSRHFSPDLGAFLPSHSGLRSTPYAQLDAASHSLHRALY</sequence>
<protein>
    <submittedName>
        <fullName evidence="2">Uncharacterized protein</fullName>
    </submittedName>
</protein>
<feature type="region of interest" description="Disordered" evidence="1">
    <location>
        <begin position="306"/>
        <end position="335"/>
    </location>
</feature>
<proteinExistence type="predicted"/>
<reference evidence="2" key="1">
    <citation type="submission" date="2023-03" db="EMBL/GenBank/DDBJ databases">
        <title>Massive genome expansion in bonnet fungi (Mycena s.s.) driven by repeated elements and novel gene families across ecological guilds.</title>
        <authorList>
            <consortium name="Lawrence Berkeley National Laboratory"/>
            <person name="Harder C.B."/>
            <person name="Miyauchi S."/>
            <person name="Viragh M."/>
            <person name="Kuo A."/>
            <person name="Thoen E."/>
            <person name="Andreopoulos B."/>
            <person name="Lu D."/>
            <person name="Skrede I."/>
            <person name="Drula E."/>
            <person name="Henrissat B."/>
            <person name="Morin E."/>
            <person name="Kohler A."/>
            <person name="Barry K."/>
            <person name="LaButti K."/>
            <person name="Morin E."/>
            <person name="Salamov A."/>
            <person name="Lipzen A."/>
            <person name="Mereny Z."/>
            <person name="Hegedus B."/>
            <person name="Baldrian P."/>
            <person name="Stursova M."/>
            <person name="Weitz H."/>
            <person name="Taylor A."/>
            <person name="Grigoriev I.V."/>
            <person name="Nagy L.G."/>
            <person name="Martin F."/>
            <person name="Kauserud H."/>
        </authorList>
    </citation>
    <scope>NUCLEOTIDE SEQUENCE</scope>
    <source>
        <strain evidence="2">CBHHK002</strain>
    </source>
</reference>
<dbReference type="EMBL" id="JARIHO010000012">
    <property type="protein sequence ID" value="KAJ7351975.1"/>
    <property type="molecule type" value="Genomic_DNA"/>
</dbReference>
<keyword evidence="3" id="KW-1185">Reference proteome</keyword>
<dbReference type="AlphaFoldDB" id="A0AAD7EWE6"/>
<gene>
    <name evidence="2" type="ORF">DFH08DRAFT_956794</name>
</gene>
<organism evidence="2 3">
    <name type="scientific">Mycena albidolilacea</name>
    <dbReference type="NCBI Taxonomy" id="1033008"/>
    <lineage>
        <taxon>Eukaryota</taxon>
        <taxon>Fungi</taxon>
        <taxon>Dikarya</taxon>
        <taxon>Basidiomycota</taxon>
        <taxon>Agaricomycotina</taxon>
        <taxon>Agaricomycetes</taxon>
        <taxon>Agaricomycetidae</taxon>
        <taxon>Agaricales</taxon>
        <taxon>Marasmiineae</taxon>
        <taxon>Mycenaceae</taxon>
        <taxon>Mycena</taxon>
    </lineage>
</organism>
<accession>A0AAD7EWE6</accession>
<dbReference type="Proteomes" id="UP001218218">
    <property type="component" value="Unassembled WGS sequence"/>
</dbReference>
<evidence type="ECO:0000313" key="3">
    <source>
        <dbReference type="Proteomes" id="UP001218218"/>
    </source>
</evidence>
<feature type="compositionally biased region" description="Polar residues" evidence="1">
    <location>
        <begin position="310"/>
        <end position="327"/>
    </location>
</feature>
<evidence type="ECO:0000256" key="1">
    <source>
        <dbReference type="SAM" id="MobiDB-lite"/>
    </source>
</evidence>
<comment type="caution">
    <text evidence="2">The sequence shown here is derived from an EMBL/GenBank/DDBJ whole genome shotgun (WGS) entry which is preliminary data.</text>
</comment>